<feature type="transmembrane region" description="Helical" evidence="19">
    <location>
        <begin position="37"/>
        <end position="56"/>
    </location>
</feature>
<keyword evidence="11" id="KW-0460">Magnesium</keyword>
<comment type="subcellular location">
    <subcellularLocation>
        <location evidence="2">Cell membrane</location>
        <topology evidence="2">Multi-pass membrane protein</topology>
    </subcellularLocation>
</comment>
<evidence type="ECO:0000256" key="3">
    <source>
        <dbReference type="ARBA" id="ARBA00004663"/>
    </source>
</evidence>
<evidence type="ECO:0000256" key="17">
    <source>
        <dbReference type="ARBA" id="ARBA00048623"/>
    </source>
</evidence>
<dbReference type="HAMAP" id="MF_00719">
    <property type="entry name" value="CobS"/>
    <property type="match status" value="1"/>
</dbReference>
<keyword evidence="13 19" id="KW-0472">Membrane</keyword>
<protein>
    <recommendedName>
        <fullName evidence="6">Adenosylcobinamide-GDP ribazoletransferase</fullName>
        <ecNumber evidence="5">2.7.8.26</ecNumber>
    </recommendedName>
    <alternativeName>
        <fullName evidence="16">Cobalamin synthase</fullName>
    </alternativeName>
    <alternativeName>
        <fullName evidence="15">Cobalamin-5'-phosphate synthase</fullName>
    </alternativeName>
</protein>
<evidence type="ECO:0000256" key="15">
    <source>
        <dbReference type="ARBA" id="ARBA00032605"/>
    </source>
</evidence>
<evidence type="ECO:0000256" key="13">
    <source>
        <dbReference type="ARBA" id="ARBA00023136"/>
    </source>
</evidence>
<evidence type="ECO:0000256" key="1">
    <source>
        <dbReference type="ARBA" id="ARBA00001946"/>
    </source>
</evidence>
<evidence type="ECO:0000256" key="10">
    <source>
        <dbReference type="ARBA" id="ARBA00022692"/>
    </source>
</evidence>
<evidence type="ECO:0000256" key="14">
    <source>
        <dbReference type="ARBA" id="ARBA00025228"/>
    </source>
</evidence>
<gene>
    <name evidence="20" type="primary">cobS_15</name>
    <name evidence="20" type="ORF">SDC9_66619</name>
</gene>
<evidence type="ECO:0000256" key="5">
    <source>
        <dbReference type="ARBA" id="ARBA00013200"/>
    </source>
</evidence>
<dbReference type="UniPathway" id="UPA00148">
    <property type="reaction ID" value="UER00238"/>
</dbReference>
<evidence type="ECO:0000256" key="6">
    <source>
        <dbReference type="ARBA" id="ARBA00015850"/>
    </source>
</evidence>
<dbReference type="GO" id="GO:0005886">
    <property type="term" value="C:plasma membrane"/>
    <property type="evidence" value="ECO:0007669"/>
    <property type="project" value="UniProtKB-SubCell"/>
</dbReference>
<comment type="function">
    <text evidence="14">Joins adenosylcobinamide-GDP and alpha-ribazole to generate adenosylcobalamin (Ado-cobalamin). Also synthesizes adenosylcobalamin 5'-phosphate from adenosylcobinamide-GDP and alpha-ribazole 5'-phosphate.</text>
</comment>
<dbReference type="PANTHER" id="PTHR34148:SF1">
    <property type="entry name" value="ADENOSYLCOBINAMIDE-GDP RIBAZOLETRANSFERASE"/>
    <property type="match status" value="1"/>
</dbReference>
<accession>A0A644XVF4</accession>
<keyword evidence="9 20" id="KW-0808">Transferase</keyword>
<keyword evidence="8" id="KW-0169">Cobalamin biosynthesis</keyword>
<proteinExistence type="inferred from homology"/>
<comment type="cofactor">
    <cofactor evidence="1">
        <name>Mg(2+)</name>
        <dbReference type="ChEBI" id="CHEBI:18420"/>
    </cofactor>
</comment>
<evidence type="ECO:0000313" key="20">
    <source>
        <dbReference type="EMBL" id="MPM20190.1"/>
    </source>
</evidence>
<evidence type="ECO:0000256" key="11">
    <source>
        <dbReference type="ARBA" id="ARBA00022842"/>
    </source>
</evidence>
<evidence type="ECO:0000256" key="8">
    <source>
        <dbReference type="ARBA" id="ARBA00022573"/>
    </source>
</evidence>
<keyword evidence="7" id="KW-1003">Cell membrane</keyword>
<dbReference type="GO" id="GO:0051073">
    <property type="term" value="F:adenosylcobinamide-GDP ribazoletransferase activity"/>
    <property type="evidence" value="ECO:0007669"/>
    <property type="project" value="UniProtKB-EC"/>
</dbReference>
<comment type="catalytic activity">
    <reaction evidence="17">
        <text>alpha-ribazole + adenosylcob(III)inamide-GDP = adenosylcob(III)alamin + GMP + H(+)</text>
        <dbReference type="Rhea" id="RHEA:16049"/>
        <dbReference type="ChEBI" id="CHEBI:10329"/>
        <dbReference type="ChEBI" id="CHEBI:15378"/>
        <dbReference type="ChEBI" id="CHEBI:18408"/>
        <dbReference type="ChEBI" id="CHEBI:58115"/>
        <dbReference type="ChEBI" id="CHEBI:60487"/>
        <dbReference type="EC" id="2.7.8.26"/>
    </reaction>
</comment>
<dbReference type="EMBL" id="VSSQ01003329">
    <property type="protein sequence ID" value="MPM20190.1"/>
    <property type="molecule type" value="Genomic_DNA"/>
</dbReference>
<dbReference type="PANTHER" id="PTHR34148">
    <property type="entry name" value="ADENOSYLCOBINAMIDE-GDP RIBAZOLETRANSFERASE"/>
    <property type="match status" value="1"/>
</dbReference>
<evidence type="ECO:0000256" key="18">
    <source>
        <dbReference type="ARBA" id="ARBA00049504"/>
    </source>
</evidence>
<dbReference type="EC" id="2.7.8.26" evidence="5"/>
<dbReference type="Pfam" id="PF02654">
    <property type="entry name" value="CobS"/>
    <property type="match status" value="1"/>
</dbReference>
<dbReference type="GO" id="GO:0008818">
    <property type="term" value="F:cobalamin 5'-phosphate synthase activity"/>
    <property type="evidence" value="ECO:0007669"/>
    <property type="project" value="InterPro"/>
</dbReference>
<keyword evidence="12 19" id="KW-1133">Transmembrane helix</keyword>
<name>A0A644XVF4_9ZZZZ</name>
<reference evidence="20" key="1">
    <citation type="submission" date="2019-08" db="EMBL/GenBank/DDBJ databases">
        <authorList>
            <person name="Kucharzyk K."/>
            <person name="Murdoch R.W."/>
            <person name="Higgins S."/>
            <person name="Loffler F."/>
        </authorList>
    </citation>
    <scope>NUCLEOTIDE SEQUENCE</scope>
</reference>
<keyword evidence="10 19" id="KW-0812">Transmembrane</keyword>
<evidence type="ECO:0000256" key="9">
    <source>
        <dbReference type="ARBA" id="ARBA00022679"/>
    </source>
</evidence>
<comment type="similarity">
    <text evidence="4">Belongs to the CobS family.</text>
</comment>
<evidence type="ECO:0000256" key="12">
    <source>
        <dbReference type="ARBA" id="ARBA00022989"/>
    </source>
</evidence>
<comment type="caution">
    <text evidence="20">The sequence shown here is derived from an EMBL/GenBank/DDBJ whole genome shotgun (WGS) entry which is preliminary data.</text>
</comment>
<feature type="transmembrane region" description="Helical" evidence="19">
    <location>
        <begin position="136"/>
        <end position="159"/>
    </location>
</feature>
<feature type="transmembrane region" description="Helical" evidence="19">
    <location>
        <begin position="180"/>
        <end position="213"/>
    </location>
</feature>
<dbReference type="NCBIfam" id="TIGR00317">
    <property type="entry name" value="cobS"/>
    <property type="match status" value="1"/>
</dbReference>
<feature type="transmembrane region" description="Helical" evidence="19">
    <location>
        <begin position="62"/>
        <end position="82"/>
    </location>
</feature>
<comment type="pathway">
    <text evidence="3">Cofactor biosynthesis; adenosylcobalamin biosynthesis; adenosylcobalamin from cob(II)yrinate a,c-diamide: step 7/7.</text>
</comment>
<evidence type="ECO:0000256" key="16">
    <source>
        <dbReference type="ARBA" id="ARBA00032853"/>
    </source>
</evidence>
<dbReference type="InterPro" id="IPR003805">
    <property type="entry name" value="CobS"/>
</dbReference>
<dbReference type="AlphaFoldDB" id="A0A644XVF4"/>
<evidence type="ECO:0000256" key="7">
    <source>
        <dbReference type="ARBA" id="ARBA00022475"/>
    </source>
</evidence>
<dbReference type="GO" id="GO:0009236">
    <property type="term" value="P:cobalamin biosynthetic process"/>
    <property type="evidence" value="ECO:0007669"/>
    <property type="project" value="UniProtKB-UniPathway"/>
</dbReference>
<organism evidence="20">
    <name type="scientific">bioreactor metagenome</name>
    <dbReference type="NCBI Taxonomy" id="1076179"/>
    <lineage>
        <taxon>unclassified sequences</taxon>
        <taxon>metagenomes</taxon>
        <taxon>ecological metagenomes</taxon>
    </lineage>
</organism>
<sequence length="249" mass="27555">MKNIINNFLLYIQFFTRIPVNKGLNCEDKNFIEGTPFFPIIGLIIGGFQYVVYYSLSTKLNSFTLAIIAVFISIIITGALHLDGFGDCADGFFAFKGGKEKIIEIMKDSRVGAFGCIAIVFNILLKVSLIDSTINTTPLLIIAAPIIGRFSIVFLSYIGKSAKPQGTGNLFIGKVKVRNLIYTLLITGALTYLLIGYRAMLLIVTSIIVTYLFNKFCEKKIEGLSGDTLGANNEIVEIFTLIMYFIFTN</sequence>
<feature type="transmembrane region" description="Helical" evidence="19">
    <location>
        <begin position="111"/>
        <end position="130"/>
    </location>
</feature>
<evidence type="ECO:0000256" key="2">
    <source>
        <dbReference type="ARBA" id="ARBA00004651"/>
    </source>
</evidence>
<evidence type="ECO:0000256" key="19">
    <source>
        <dbReference type="SAM" id="Phobius"/>
    </source>
</evidence>
<evidence type="ECO:0000256" key="4">
    <source>
        <dbReference type="ARBA" id="ARBA00010561"/>
    </source>
</evidence>
<comment type="catalytic activity">
    <reaction evidence="18">
        <text>alpha-ribazole 5'-phosphate + adenosylcob(III)inamide-GDP = adenosylcob(III)alamin 5'-phosphate + GMP + H(+)</text>
        <dbReference type="Rhea" id="RHEA:23560"/>
        <dbReference type="ChEBI" id="CHEBI:15378"/>
        <dbReference type="ChEBI" id="CHEBI:57918"/>
        <dbReference type="ChEBI" id="CHEBI:58115"/>
        <dbReference type="ChEBI" id="CHEBI:60487"/>
        <dbReference type="ChEBI" id="CHEBI:60493"/>
        <dbReference type="EC" id="2.7.8.26"/>
    </reaction>
</comment>